<feature type="region of interest" description="Disordered" evidence="1">
    <location>
        <begin position="21"/>
        <end position="46"/>
    </location>
</feature>
<organism evidence="2 3">
    <name type="scientific">Streptomyces shaanxiensis</name>
    <dbReference type="NCBI Taxonomy" id="653357"/>
    <lineage>
        <taxon>Bacteria</taxon>
        <taxon>Bacillati</taxon>
        <taxon>Actinomycetota</taxon>
        <taxon>Actinomycetes</taxon>
        <taxon>Kitasatosporales</taxon>
        <taxon>Streptomycetaceae</taxon>
        <taxon>Streptomyces</taxon>
    </lineage>
</organism>
<dbReference type="EMBL" id="BAAAZY010000010">
    <property type="protein sequence ID" value="GAA4060501.1"/>
    <property type="molecule type" value="Genomic_DNA"/>
</dbReference>
<evidence type="ECO:0000313" key="2">
    <source>
        <dbReference type="EMBL" id="GAA4060501.1"/>
    </source>
</evidence>
<evidence type="ECO:0000256" key="1">
    <source>
        <dbReference type="SAM" id="MobiDB-lite"/>
    </source>
</evidence>
<sequence length="150" mass="16649">MGSSSDGWQYGVLGLRDWTATAERPSADTRSGDTNTQAGRPTISDVHAVPCDGATAQVSAVPRSARTFPARQFVRADDILGCLTRTHVDLGSEHMRKPLKHLAGVRLAETVSAGAVMVRWRSDLRAEESRLIRLWRGHREIGRTTRWRCR</sequence>
<name>A0ABP7V6D3_9ACTN</name>
<evidence type="ECO:0000313" key="3">
    <source>
        <dbReference type="Proteomes" id="UP001499984"/>
    </source>
</evidence>
<accession>A0ABP7V6D3</accession>
<gene>
    <name evidence="2" type="ORF">GCM10022233_37140</name>
</gene>
<reference evidence="3" key="1">
    <citation type="journal article" date="2019" name="Int. J. Syst. Evol. Microbiol.">
        <title>The Global Catalogue of Microorganisms (GCM) 10K type strain sequencing project: providing services to taxonomists for standard genome sequencing and annotation.</title>
        <authorList>
            <consortium name="The Broad Institute Genomics Platform"/>
            <consortium name="The Broad Institute Genome Sequencing Center for Infectious Disease"/>
            <person name="Wu L."/>
            <person name="Ma J."/>
        </authorList>
    </citation>
    <scope>NUCLEOTIDE SEQUENCE [LARGE SCALE GENOMIC DNA]</scope>
    <source>
        <strain evidence="3">JCM 16925</strain>
    </source>
</reference>
<keyword evidence="3" id="KW-1185">Reference proteome</keyword>
<proteinExistence type="predicted"/>
<protein>
    <submittedName>
        <fullName evidence="2">Uncharacterized protein</fullName>
    </submittedName>
</protein>
<dbReference type="Proteomes" id="UP001499984">
    <property type="component" value="Unassembled WGS sequence"/>
</dbReference>
<comment type="caution">
    <text evidence="2">The sequence shown here is derived from an EMBL/GenBank/DDBJ whole genome shotgun (WGS) entry which is preliminary data.</text>
</comment>